<proteinExistence type="predicted"/>
<comment type="caution">
    <text evidence="2">The sequence shown here is derived from an EMBL/GenBank/DDBJ whole genome shotgun (WGS) entry which is preliminary data.</text>
</comment>
<evidence type="ECO:0000313" key="3">
    <source>
        <dbReference type="Proteomes" id="UP000314294"/>
    </source>
</evidence>
<reference evidence="2 3" key="1">
    <citation type="submission" date="2019-03" db="EMBL/GenBank/DDBJ databases">
        <title>First draft genome of Liparis tanakae, snailfish: a comprehensive survey of snailfish specific genes.</title>
        <authorList>
            <person name="Kim W."/>
            <person name="Song I."/>
            <person name="Jeong J.-H."/>
            <person name="Kim D."/>
            <person name="Kim S."/>
            <person name="Ryu S."/>
            <person name="Song J.Y."/>
            <person name="Lee S.K."/>
        </authorList>
    </citation>
    <scope>NUCLEOTIDE SEQUENCE [LARGE SCALE GENOMIC DNA]</scope>
    <source>
        <tissue evidence="2">Muscle</tissue>
    </source>
</reference>
<sequence length="217" mass="22941">MAFCSASTRNASEEMRLSVCRLSWPIRHTVLSCTTSYSVQEVVLQVGLQLAPLLAHIGEVDEEARAHVALQQFHLGVGRRAETPHQQVAVLQQAAASDLLGAPGADEALAQVTEGGAEVAVDALAENGGVESGGHGVLRALVEEEQRVQADLEGVHAELKLAPEGVHELELHVLAAVVGEGDETPAVGEMQDRSHGSSAQKIRSRSFHPRPLSSCST</sequence>
<gene>
    <name evidence="2" type="ORF">EYF80_042367</name>
</gene>
<organism evidence="2 3">
    <name type="scientific">Liparis tanakae</name>
    <name type="common">Tanaka's snailfish</name>
    <dbReference type="NCBI Taxonomy" id="230148"/>
    <lineage>
        <taxon>Eukaryota</taxon>
        <taxon>Metazoa</taxon>
        <taxon>Chordata</taxon>
        <taxon>Craniata</taxon>
        <taxon>Vertebrata</taxon>
        <taxon>Euteleostomi</taxon>
        <taxon>Actinopterygii</taxon>
        <taxon>Neopterygii</taxon>
        <taxon>Teleostei</taxon>
        <taxon>Neoteleostei</taxon>
        <taxon>Acanthomorphata</taxon>
        <taxon>Eupercaria</taxon>
        <taxon>Perciformes</taxon>
        <taxon>Cottioidei</taxon>
        <taxon>Cottales</taxon>
        <taxon>Liparidae</taxon>
        <taxon>Liparis</taxon>
    </lineage>
</organism>
<keyword evidence="3" id="KW-1185">Reference proteome</keyword>
<protein>
    <submittedName>
        <fullName evidence="2">Uncharacterized protein</fullName>
    </submittedName>
</protein>
<name>A0A4Z2G3P0_9TELE</name>
<evidence type="ECO:0000313" key="2">
    <source>
        <dbReference type="EMBL" id="TNN47424.1"/>
    </source>
</evidence>
<dbReference type="AlphaFoldDB" id="A0A4Z2G3P0"/>
<feature type="region of interest" description="Disordered" evidence="1">
    <location>
        <begin position="183"/>
        <end position="217"/>
    </location>
</feature>
<dbReference type="EMBL" id="SRLO01000743">
    <property type="protein sequence ID" value="TNN47424.1"/>
    <property type="molecule type" value="Genomic_DNA"/>
</dbReference>
<dbReference type="Proteomes" id="UP000314294">
    <property type="component" value="Unassembled WGS sequence"/>
</dbReference>
<evidence type="ECO:0000256" key="1">
    <source>
        <dbReference type="SAM" id="MobiDB-lite"/>
    </source>
</evidence>
<accession>A0A4Z2G3P0</accession>